<dbReference type="SMART" id="SM00710">
    <property type="entry name" value="PbH1"/>
    <property type="match status" value="5"/>
</dbReference>
<protein>
    <recommendedName>
        <fullName evidence="3">Rhamnogalacturonase A/B/Epimerase-like pectate lyase domain-containing protein</fullName>
    </recommendedName>
</protein>
<sequence>MVKRVLLLPGLMLGICLISLPSWAQVTIFNASPTASGGEALSVQGQFGAGAKVYGAPGAATAGQLLPVLVQGEGQATVQVPAALGRDVFRVWVEDQGQRSPGVFVNQAWGMHYDSPDVVPGGSLRLFGRNLLLPGATAQVRFAPRNGGGGGGVATIKTGASSAYVLSLDVPASLLPGTTYDVFVSNGGGGSAGETRVELPVTAIAPGTDYFALGVPWAAKFNFHANRYDVRTDSRLALKARGDGTTNDQPAIQAAIDRASADGGGVVVIPAGTYKLVISSDGALNMRSRVVVQGAGKDQTTLKFGYGTAASNRWGVLWSGAKQAGLADLTLQNVNESGKWINNLTGSGSEIFMQRMRFDLNTGDWLWLANSDKLAVTNSEFVQGIDNLSGYHGPVQFNGTTNFVVARNRFTYAVDGLNFNHAHEGVFEDNQVFRDGSARYPTSLVNHVLVVNFAQNLAVLNNLFRVINGPSQNSNDGETIIAEGGGPDRIDEDTGTASGATATTLQDNSKNWGTFRQQPVVAIVNGKGMGQWRRIVSRSGGTLQLDRAWDVLPVAGSRYAIFNWGARNWLVQGNTLEGNRRGITLYHNATDNVAIVGNTLTNSGSIDLTPLQQQQPGAPQQFVPTYNTQIVGNTVANIDGANGVFIGVHTVQFVQSKTFGTSVIGLEVRRNVLRAHQPNVPAVVDALFPEGYLNYLQFQQGSEKYVDEQIPSVLGSIFQNNQAINCDRAVYLNTGSYNTLVCNTELVNVPQLFSDDVLNGATHASVRTVDCPAGAPNQPPVADPKTNDAVRPNAPAVPLVPLSGSDPSGTINSFTLNSLPPPSQGRLFLAGKPAQSSAKVLAAQANQLSFEAVAGFEGDAVFTYSATSTTGLTSTAVPFTVPVRRPLPVVLVNFTATPAYPRALLRWTTATEENNSHFEVERSLDGVKFQRIGRVAGHGTTAEAQQYTYPDNMNPPPAQVLYYRLRQVDKDGSGTYSPVAAVTFRTPVAAPTVLLYPNPVTTVLNVALSGMELGGRLVVVALSGQVLLEKVITAPETALDVQQLPAGTYSLLVYPLHGKRLQRLFTKH</sequence>
<organism evidence="4 5">
    <name type="scientific">Hymenobacter amundsenii</name>
    <dbReference type="NCBI Taxonomy" id="2006685"/>
    <lineage>
        <taxon>Bacteria</taxon>
        <taxon>Pseudomonadati</taxon>
        <taxon>Bacteroidota</taxon>
        <taxon>Cytophagia</taxon>
        <taxon>Cytophagales</taxon>
        <taxon>Hymenobacteraceae</taxon>
        <taxon>Hymenobacter</taxon>
    </lineage>
</organism>
<comment type="caution">
    <text evidence="4">The sequence shown here is derived from an EMBL/GenBank/DDBJ whole genome shotgun (WGS) entry which is preliminary data.</text>
</comment>
<dbReference type="SUPFAM" id="SSF51126">
    <property type="entry name" value="Pectin lyase-like"/>
    <property type="match status" value="1"/>
</dbReference>
<feature type="domain" description="Rhamnogalacturonase A/B/Epimerase-like pectate lyase" evidence="3">
    <location>
        <begin position="240"/>
        <end position="305"/>
    </location>
</feature>
<dbReference type="InterPro" id="IPR006626">
    <property type="entry name" value="PbH1"/>
</dbReference>
<gene>
    <name evidence="4" type="ORF">CDA63_16710</name>
</gene>
<feature type="chain" id="PRO_5012241663" description="Rhamnogalacturonase A/B/Epimerase-like pectate lyase domain-containing protein" evidence="2">
    <location>
        <begin position="25"/>
        <end position="1068"/>
    </location>
</feature>
<evidence type="ECO:0000313" key="5">
    <source>
        <dbReference type="Proteomes" id="UP000197277"/>
    </source>
</evidence>
<proteinExistence type="predicted"/>
<keyword evidence="5" id="KW-1185">Reference proteome</keyword>
<evidence type="ECO:0000259" key="3">
    <source>
        <dbReference type="Pfam" id="PF12708"/>
    </source>
</evidence>
<dbReference type="InterPro" id="IPR011050">
    <property type="entry name" value="Pectin_lyase_fold/virulence"/>
</dbReference>
<reference evidence="4 5" key="1">
    <citation type="submission" date="2017-06" db="EMBL/GenBank/DDBJ databases">
        <title>Hymenobacter amundsenii sp. nov. isolated from regoliths in Antarctica.</title>
        <authorList>
            <person name="Sedlacek I."/>
            <person name="Kralova S."/>
            <person name="Pantucek R."/>
            <person name="Svec P."/>
            <person name="Holochova P."/>
            <person name="Stankova E."/>
            <person name="Vrbovska V."/>
            <person name="Busse H.-J."/>
        </authorList>
    </citation>
    <scope>NUCLEOTIDE SEQUENCE [LARGE SCALE GENOMIC DNA]</scope>
    <source>
        <strain evidence="4 5">CCM 8682</strain>
    </source>
</reference>
<dbReference type="Gene3D" id="2.60.40.10">
    <property type="entry name" value="Immunoglobulins"/>
    <property type="match status" value="1"/>
</dbReference>
<name>A0A246FHD1_9BACT</name>
<dbReference type="OrthoDB" id="8428774at2"/>
<evidence type="ECO:0000313" key="4">
    <source>
        <dbReference type="EMBL" id="OWP61943.1"/>
    </source>
</evidence>
<accession>A0A246FHD1</accession>
<dbReference type="EMBL" id="NIRR01000037">
    <property type="protein sequence ID" value="OWP61943.1"/>
    <property type="molecule type" value="Genomic_DNA"/>
</dbReference>
<dbReference type="InterPro" id="IPR013783">
    <property type="entry name" value="Ig-like_fold"/>
</dbReference>
<dbReference type="InterPro" id="IPR024535">
    <property type="entry name" value="RHGA/B-epi-like_pectate_lyase"/>
</dbReference>
<dbReference type="AlphaFoldDB" id="A0A246FHD1"/>
<dbReference type="Proteomes" id="UP000197277">
    <property type="component" value="Unassembled WGS sequence"/>
</dbReference>
<feature type="region of interest" description="Disordered" evidence="1">
    <location>
        <begin position="770"/>
        <end position="792"/>
    </location>
</feature>
<keyword evidence="2" id="KW-0732">Signal</keyword>
<dbReference type="InterPro" id="IPR012334">
    <property type="entry name" value="Pectin_lyas_fold"/>
</dbReference>
<evidence type="ECO:0000256" key="2">
    <source>
        <dbReference type="SAM" id="SignalP"/>
    </source>
</evidence>
<dbReference type="Pfam" id="PF12708">
    <property type="entry name" value="Pect-lyase_RHGA_epim"/>
    <property type="match status" value="1"/>
</dbReference>
<feature type="signal peptide" evidence="2">
    <location>
        <begin position="1"/>
        <end position="24"/>
    </location>
</feature>
<evidence type="ECO:0000256" key="1">
    <source>
        <dbReference type="SAM" id="MobiDB-lite"/>
    </source>
</evidence>
<dbReference type="Gene3D" id="2.160.20.10">
    <property type="entry name" value="Single-stranded right-handed beta-helix, Pectin lyase-like"/>
    <property type="match status" value="2"/>
</dbReference>